<dbReference type="AlphaFoldDB" id="A0AAD4MBR7"/>
<evidence type="ECO:0000256" key="1">
    <source>
        <dbReference type="SAM" id="MobiDB-lite"/>
    </source>
</evidence>
<accession>A0AAD4MBR7</accession>
<proteinExistence type="predicted"/>
<protein>
    <submittedName>
        <fullName evidence="2">Uncharacterized protein</fullName>
    </submittedName>
</protein>
<feature type="compositionally biased region" description="Polar residues" evidence="1">
    <location>
        <begin position="26"/>
        <end position="37"/>
    </location>
</feature>
<evidence type="ECO:0000313" key="2">
    <source>
        <dbReference type="EMBL" id="KAI0307205.1"/>
    </source>
</evidence>
<feature type="region of interest" description="Disordered" evidence="1">
    <location>
        <begin position="395"/>
        <end position="445"/>
    </location>
</feature>
<gene>
    <name evidence="2" type="ORF">B0F90DRAFT_536916</name>
</gene>
<name>A0AAD4MBR7_9AGAM</name>
<feature type="region of interest" description="Disordered" evidence="1">
    <location>
        <begin position="1"/>
        <end position="37"/>
    </location>
</feature>
<feature type="compositionally biased region" description="Polar residues" evidence="1">
    <location>
        <begin position="1"/>
        <end position="17"/>
    </location>
</feature>
<evidence type="ECO:0000313" key="3">
    <source>
        <dbReference type="Proteomes" id="UP001203297"/>
    </source>
</evidence>
<comment type="caution">
    <text evidence="2">The sequence shown here is derived from an EMBL/GenBank/DDBJ whole genome shotgun (WGS) entry which is preliminary data.</text>
</comment>
<dbReference type="Proteomes" id="UP001203297">
    <property type="component" value="Unassembled WGS sequence"/>
</dbReference>
<dbReference type="EMBL" id="WTXG01000002">
    <property type="protein sequence ID" value="KAI0307205.1"/>
    <property type="molecule type" value="Genomic_DNA"/>
</dbReference>
<sequence>MAQQLAAGSQPQSQRQLPQAIPQISHGRQSLSTQQTVASAIANTRNAPLQIYNHGQFYNKANTNDVASQHGQFYRSHTTDQHRARVPMTSVQQQPHYPTLNASAHFANPTVYPQCNTDRVVHPTGGAGIVPASTLHDSQVMRASYVPPKSQYPHYPGVVTTSPQARVGQGVVSGVTAGQDVGNLYPSWVKAYGVETAASMTRDILQSRQLRQVVPVTPAPTTASLDSVSVQNPQNQSQFQIMKQEPPTGVGPILLPLDPPRQEWHPEVRVISVEERLAPSQARPTALHNIVSHQLSDTDNTPLQADVTQGIAGQSELVNMSDVHNNGEVQSHYLGATASNAVLTSTDITSGLSTPLRSQPGSTQSILLASEKKSTALYTIRGLAASVQRSLNAERLGASTEPSATSGLPTVKRMRSTSAGAIDATGATKFKLSGSESHEQGPVPK</sequence>
<reference evidence="2" key="1">
    <citation type="journal article" date="2022" name="New Phytol.">
        <title>Evolutionary transition to the ectomycorrhizal habit in the genomes of a hyperdiverse lineage of mushroom-forming fungi.</title>
        <authorList>
            <person name="Looney B."/>
            <person name="Miyauchi S."/>
            <person name="Morin E."/>
            <person name="Drula E."/>
            <person name="Courty P.E."/>
            <person name="Kohler A."/>
            <person name="Kuo A."/>
            <person name="LaButti K."/>
            <person name="Pangilinan J."/>
            <person name="Lipzen A."/>
            <person name="Riley R."/>
            <person name="Andreopoulos W."/>
            <person name="He G."/>
            <person name="Johnson J."/>
            <person name="Nolan M."/>
            <person name="Tritt A."/>
            <person name="Barry K.W."/>
            <person name="Grigoriev I.V."/>
            <person name="Nagy L.G."/>
            <person name="Hibbett D."/>
            <person name="Henrissat B."/>
            <person name="Matheny P.B."/>
            <person name="Labbe J."/>
            <person name="Martin F.M."/>
        </authorList>
    </citation>
    <scope>NUCLEOTIDE SEQUENCE</scope>
    <source>
        <strain evidence="2">BPL690</strain>
    </source>
</reference>
<organism evidence="2 3">
    <name type="scientific">Multifurca ochricompacta</name>
    <dbReference type="NCBI Taxonomy" id="376703"/>
    <lineage>
        <taxon>Eukaryota</taxon>
        <taxon>Fungi</taxon>
        <taxon>Dikarya</taxon>
        <taxon>Basidiomycota</taxon>
        <taxon>Agaricomycotina</taxon>
        <taxon>Agaricomycetes</taxon>
        <taxon>Russulales</taxon>
        <taxon>Russulaceae</taxon>
        <taxon>Multifurca</taxon>
    </lineage>
</organism>
<keyword evidence="3" id="KW-1185">Reference proteome</keyword>